<evidence type="ECO:0000313" key="2">
    <source>
        <dbReference type="EMBL" id="KAK9720953.1"/>
    </source>
</evidence>
<evidence type="ECO:0000256" key="1">
    <source>
        <dbReference type="SAM" id="MobiDB-lite"/>
    </source>
</evidence>
<organism evidence="2 3">
    <name type="scientific">Popillia japonica</name>
    <name type="common">Japanese beetle</name>
    <dbReference type="NCBI Taxonomy" id="7064"/>
    <lineage>
        <taxon>Eukaryota</taxon>
        <taxon>Metazoa</taxon>
        <taxon>Ecdysozoa</taxon>
        <taxon>Arthropoda</taxon>
        <taxon>Hexapoda</taxon>
        <taxon>Insecta</taxon>
        <taxon>Pterygota</taxon>
        <taxon>Neoptera</taxon>
        <taxon>Endopterygota</taxon>
        <taxon>Coleoptera</taxon>
        <taxon>Polyphaga</taxon>
        <taxon>Scarabaeiformia</taxon>
        <taxon>Scarabaeidae</taxon>
        <taxon>Rutelinae</taxon>
        <taxon>Popillia</taxon>
    </lineage>
</organism>
<proteinExistence type="predicted"/>
<protein>
    <submittedName>
        <fullName evidence="2">Uncharacterized protein</fullName>
    </submittedName>
</protein>
<gene>
    <name evidence="2" type="ORF">QE152_g21804</name>
</gene>
<sequence length="250" mass="27924">MRRKKEETTPHSSLNWEVIVEKQECRSKSPSPPPVPPRIQPSAPPQEFPENWYHPPKPVYYAPPLPQQLYQHQQDDLVPTYRYCLNDQDGFNNENSLHDKSPMLDLLNLPGNNCQVVAGLEMSCYNTSVLSDSTLSPRSSLQNFAAFRQDRRNSIVSGGNIDLISSYAISPPLPSPGFHVNTAAIVPGLIPQKLPQMSSNAATKPPLPSPRDSLKTANFINGYDYGTLSKAKSELSLNVVVRIRLKIFFL</sequence>
<feature type="region of interest" description="Disordered" evidence="1">
    <location>
        <begin position="23"/>
        <end position="51"/>
    </location>
</feature>
<feature type="compositionally biased region" description="Pro residues" evidence="1">
    <location>
        <begin position="30"/>
        <end position="47"/>
    </location>
</feature>
<dbReference type="Proteomes" id="UP001458880">
    <property type="component" value="Unassembled WGS sequence"/>
</dbReference>
<name>A0AAW1KM84_POPJA</name>
<dbReference type="EMBL" id="JASPKY010000205">
    <property type="protein sequence ID" value="KAK9720953.1"/>
    <property type="molecule type" value="Genomic_DNA"/>
</dbReference>
<keyword evidence="3" id="KW-1185">Reference proteome</keyword>
<accession>A0AAW1KM84</accession>
<evidence type="ECO:0000313" key="3">
    <source>
        <dbReference type="Proteomes" id="UP001458880"/>
    </source>
</evidence>
<comment type="caution">
    <text evidence="2">The sequence shown here is derived from an EMBL/GenBank/DDBJ whole genome shotgun (WGS) entry which is preliminary data.</text>
</comment>
<reference evidence="2 3" key="1">
    <citation type="journal article" date="2024" name="BMC Genomics">
        <title>De novo assembly and annotation of Popillia japonica's genome with initial clues to its potential as an invasive pest.</title>
        <authorList>
            <person name="Cucini C."/>
            <person name="Boschi S."/>
            <person name="Funari R."/>
            <person name="Cardaioli E."/>
            <person name="Iannotti N."/>
            <person name="Marturano G."/>
            <person name="Paoli F."/>
            <person name="Bruttini M."/>
            <person name="Carapelli A."/>
            <person name="Frati F."/>
            <person name="Nardi F."/>
        </authorList>
    </citation>
    <scope>NUCLEOTIDE SEQUENCE [LARGE SCALE GENOMIC DNA]</scope>
    <source>
        <strain evidence="2">DMR45628</strain>
    </source>
</reference>
<dbReference type="AlphaFoldDB" id="A0AAW1KM84"/>